<evidence type="ECO:0000256" key="4">
    <source>
        <dbReference type="ARBA" id="ARBA00022723"/>
    </source>
</evidence>
<dbReference type="PANTHER" id="PTHR43668:SF2">
    <property type="entry name" value="ALLANTOINASE"/>
    <property type="match status" value="1"/>
</dbReference>
<dbReference type="GO" id="GO:0004038">
    <property type="term" value="F:allantoinase activity"/>
    <property type="evidence" value="ECO:0007669"/>
    <property type="project" value="TreeGrafter"/>
</dbReference>
<dbReference type="InterPro" id="IPR011059">
    <property type="entry name" value="Metal-dep_hydrolase_composite"/>
</dbReference>
<dbReference type="InterPro" id="IPR032466">
    <property type="entry name" value="Metal_Hydrolase"/>
</dbReference>
<dbReference type="SUPFAM" id="SSF51338">
    <property type="entry name" value="Composite domain of metallo-dependent hydrolases"/>
    <property type="match status" value="1"/>
</dbReference>
<evidence type="ECO:0000256" key="1">
    <source>
        <dbReference type="ARBA" id="ARBA00001947"/>
    </source>
</evidence>
<dbReference type="GO" id="GO:0005737">
    <property type="term" value="C:cytoplasm"/>
    <property type="evidence" value="ECO:0007669"/>
    <property type="project" value="TreeGrafter"/>
</dbReference>
<keyword evidence="5" id="KW-0378">Hydrolase</keyword>
<evidence type="ECO:0000313" key="8">
    <source>
        <dbReference type="EMBL" id="AHF24780.1"/>
    </source>
</evidence>
<dbReference type="CDD" id="cd01317">
    <property type="entry name" value="DHOase_IIa"/>
    <property type="match status" value="1"/>
</dbReference>
<proteinExistence type="inferred from homology"/>
<dbReference type="InterPro" id="IPR002195">
    <property type="entry name" value="Dihydroorotase_CS"/>
</dbReference>
<reference evidence="8" key="1">
    <citation type="journal article" date="2013" name="PLoS ONE">
        <title>Metagenomic insights into the carbohydrate-active enzymes carried by the microorganisms adhering to solid digesta in the rumen of cows.</title>
        <authorList>
            <person name="Wang L."/>
            <person name="Hatem A."/>
            <person name="Catalyurek U.V."/>
            <person name="Morrison M."/>
            <person name="Yu Z."/>
        </authorList>
    </citation>
    <scope>NUCLEOTIDE SEQUENCE</scope>
</reference>
<keyword evidence="4" id="KW-0479">Metal-binding</keyword>
<dbReference type="PROSITE" id="PS00483">
    <property type="entry name" value="DIHYDROOROTASE_2"/>
    <property type="match status" value="1"/>
</dbReference>
<evidence type="ECO:0000256" key="6">
    <source>
        <dbReference type="ARBA" id="ARBA00022975"/>
    </source>
</evidence>
<comment type="similarity">
    <text evidence="3">Belongs to the metallo-dependent hydrolases superfamily. DHOase family. Class I DHOase subfamily.</text>
</comment>
<dbReference type="GO" id="GO:0006145">
    <property type="term" value="P:purine nucleobase catabolic process"/>
    <property type="evidence" value="ECO:0007669"/>
    <property type="project" value="TreeGrafter"/>
</dbReference>
<dbReference type="NCBIfam" id="TIGR00857">
    <property type="entry name" value="pyrC_multi"/>
    <property type="match status" value="1"/>
</dbReference>
<dbReference type="SUPFAM" id="SSF51556">
    <property type="entry name" value="Metallo-dependent hydrolases"/>
    <property type="match status" value="1"/>
</dbReference>
<evidence type="ECO:0000259" key="7">
    <source>
        <dbReference type="Pfam" id="PF12890"/>
    </source>
</evidence>
<evidence type="ECO:0000256" key="3">
    <source>
        <dbReference type="ARBA" id="ARBA00010286"/>
    </source>
</evidence>
<evidence type="ECO:0000256" key="5">
    <source>
        <dbReference type="ARBA" id="ARBA00022801"/>
    </source>
</evidence>
<organism evidence="8">
    <name type="scientific">uncultured bacterium Contig1495</name>
    <dbReference type="NCBI Taxonomy" id="1393440"/>
    <lineage>
        <taxon>Bacteria</taxon>
        <taxon>environmental samples</taxon>
    </lineage>
</organism>
<sequence length="417" mass="45705">MRQTLSVCDPNSADARQSFFVWEAAMVRQEPVRIPAKAPNGALVRKEKGIVIFPGFCDVHVHFREPGFSYKETMVTGSRAAARGGYTAVCAMPNLNPVPDSLVHLKEEEDLIRAAGGIVDILPYAALTVGEKGEKAAALEELAPRVVAFSDDGKGVQNEDMMRLLMERCRKLGKVLAAHCEDEMLVKGGYIHDGLYAATHGHRGICSESEWGPIARDLKLAAETGCAYHVCHVSCRESVELIRQAKKDGVDVTCETGPHYLLLDENDLQEDGRFRMNPPLRAKEDREALVEALLDGTIDMIATDHAPHSAEEKNGGLAGSAFGVVGLECAFPVLYTGLVKTGVLTLEKLIEKMAIAPRERFGIPLREDDRCEWDLEACYMINPEEFESMGRATPFAGHHVYGRCLKTVHAGRTVYAG</sequence>
<name>W0FP61_9BACT</name>
<dbReference type="Pfam" id="PF12890">
    <property type="entry name" value="DHOase"/>
    <property type="match status" value="1"/>
</dbReference>
<dbReference type="GO" id="GO:0004151">
    <property type="term" value="F:dihydroorotase activity"/>
    <property type="evidence" value="ECO:0007669"/>
    <property type="project" value="InterPro"/>
</dbReference>
<dbReference type="Gene3D" id="2.30.40.10">
    <property type="entry name" value="Urease, subunit C, domain 1"/>
    <property type="match status" value="1"/>
</dbReference>
<dbReference type="PROSITE" id="PS00482">
    <property type="entry name" value="DIHYDROOROTASE_1"/>
    <property type="match status" value="1"/>
</dbReference>
<protein>
    <submittedName>
        <fullName evidence="8">Dihydroorotase</fullName>
    </submittedName>
</protein>
<dbReference type="InterPro" id="IPR024403">
    <property type="entry name" value="DHOase_cat"/>
</dbReference>
<dbReference type="InterPro" id="IPR050138">
    <property type="entry name" value="DHOase/Allantoinase_Hydrolase"/>
</dbReference>
<dbReference type="EMBL" id="KC246805">
    <property type="protein sequence ID" value="AHF24780.1"/>
    <property type="molecule type" value="Genomic_DNA"/>
</dbReference>
<accession>W0FP61</accession>
<keyword evidence="6" id="KW-0665">Pyrimidine biosynthesis</keyword>
<dbReference type="PANTHER" id="PTHR43668">
    <property type="entry name" value="ALLANTOINASE"/>
    <property type="match status" value="1"/>
</dbReference>
<dbReference type="AlphaFoldDB" id="W0FP61"/>
<dbReference type="InterPro" id="IPR004722">
    <property type="entry name" value="DHOase"/>
</dbReference>
<dbReference type="GO" id="GO:0006221">
    <property type="term" value="P:pyrimidine nucleotide biosynthetic process"/>
    <property type="evidence" value="ECO:0007669"/>
    <property type="project" value="UniProtKB-KW"/>
</dbReference>
<dbReference type="GO" id="GO:0046872">
    <property type="term" value="F:metal ion binding"/>
    <property type="evidence" value="ECO:0007669"/>
    <property type="project" value="UniProtKB-KW"/>
</dbReference>
<comment type="cofactor">
    <cofactor evidence="1">
        <name>Zn(2+)</name>
        <dbReference type="ChEBI" id="CHEBI:29105"/>
    </cofactor>
</comment>
<evidence type="ECO:0000256" key="2">
    <source>
        <dbReference type="ARBA" id="ARBA00002368"/>
    </source>
</evidence>
<comment type="function">
    <text evidence="2">Catalyzes the reversible cyclization of carbamoyl aspartate to dihydroorotate.</text>
</comment>
<feature type="domain" description="Dihydroorotase catalytic" evidence="7">
    <location>
        <begin position="50"/>
        <end position="238"/>
    </location>
</feature>
<dbReference type="Gene3D" id="3.20.20.140">
    <property type="entry name" value="Metal-dependent hydrolases"/>
    <property type="match status" value="1"/>
</dbReference>